<evidence type="ECO:0000313" key="1">
    <source>
        <dbReference type="EMBL" id="MEF2155905.1"/>
    </source>
</evidence>
<dbReference type="PROSITE" id="PS51257">
    <property type="entry name" value="PROKAR_LIPOPROTEIN"/>
    <property type="match status" value="1"/>
</dbReference>
<protein>
    <recommendedName>
        <fullName evidence="3">Lipoprotein</fullName>
    </recommendedName>
</protein>
<dbReference type="EMBL" id="JAZHBO010000002">
    <property type="protein sequence ID" value="MEF2155905.1"/>
    <property type="molecule type" value="Genomic_DNA"/>
</dbReference>
<evidence type="ECO:0008006" key="3">
    <source>
        <dbReference type="Google" id="ProtNLM"/>
    </source>
</evidence>
<comment type="caution">
    <text evidence="1">The sequence shown here is derived from an EMBL/GenBank/DDBJ whole genome shotgun (WGS) entry which is preliminary data.</text>
</comment>
<proteinExistence type="predicted"/>
<keyword evidence="2" id="KW-1185">Reference proteome</keyword>
<reference evidence="1 2" key="1">
    <citation type="submission" date="2024-01" db="EMBL/GenBank/DDBJ databases">
        <title>Novel species of the genus Luteimonas isolated from rivers.</title>
        <authorList>
            <person name="Lu H."/>
        </authorList>
    </citation>
    <scope>NUCLEOTIDE SEQUENCE [LARGE SCALE GENOMIC DNA]</scope>
    <source>
        <strain evidence="1 2">FXH3W</strain>
    </source>
</reference>
<organism evidence="1 2">
    <name type="scientific">Aquilutibacter rugosus</name>
    <dbReference type="NCBI Taxonomy" id="3115820"/>
    <lineage>
        <taxon>Bacteria</taxon>
        <taxon>Pseudomonadati</taxon>
        <taxon>Pseudomonadota</taxon>
        <taxon>Gammaproteobacteria</taxon>
        <taxon>Lysobacterales</taxon>
        <taxon>Lysobacteraceae</taxon>
        <taxon>Aquilutibacter</taxon>
    </lineage>
</organism>
<name>A0ABU7UZD7_9GAMM</name>
<evidence type="ECO:0000313" key="2">
    <source>
        <dbReference type="Proteomes" id="UP001356170"/>
    </source>
</evidence>
<gene>
    <name evidence="1" type="ORF">V3390_06615</name>
</gene>
<dbReference type="Proteomes" id="UP001356170">
    <property type="component" value="Unassembled WGS sequence"/>
</dbReference>
<sequence>MKVAFIPVLVVGLLSVGMVGCDRQDAAQTSAASANATPLTKLPPIAVQLKDVADITPAYNVAISYDAAVGQFEPLAKQVTAFADQQTAAFKSALGATPAPVGDAAQRPTLSLYMVSVANAPGLAAVAANGSAYTGKGAATPIVQRWVYLPHTQQVLSQAQLFPGTALTNALKSKGAAGTAAGMEPTLDSQGKITEIHFVYVLSAAENADDAVHKIAVPAAQLRGFIAPAYRGLLVSK</sequence>
<dbReference type="RefSeq" id="WP_331703886.1">
    <property type="nucleotide sequence ID" value="NZ_JAZHBO010000002.1"/>
</dbReference>
<accession>A0ABU7UZD7</accession>